<dbReference type="HOGENOM" id="CLU_2573848_0_0_1"/>
<accession>N1Q3N4</accession>
<keyword evidence="2" id="KW-1185">Reference proteome</keyword>
<sequence>MVDALSGQCIATAGCSDIRGVWTSLLSLRSSFERQLSFNEGLTQCRDFTEQGEGVKRPKSRIIEIAAFARRALFAAAIAQF</sequence>
<organism evidence="1 2">
    <name type="scientific">Dothistroma septosporum (strain NZE10 / CBS 128990)</name>
    <name type="common">Red band needle blight fungus</name>
    <name type="synonym">Mycosphaerella pini</name>
    <dbReference type="NCBI Taxonomy" id="675120"/>
    <lineage>
        <taxon>Eukaryota</taxon>
        <taxon>Fungi</taxon>
        <taxon>Dikarya</taxon>
        <taxon>Ascomycota</taxon>
        <taxon>Pezizomycotina</taxon>
        <taxon>Dothideomycetes</taxon>
        <taxon>Dothideomycetidae</taxon>
        <taxon>Mycosphaerellales</taxon>
        <taxon>Mycosphaerellaceae</taxon>
        <taxon>Dothistroma</taxon>
    </lineage>
</organism>
<protein>
    <submittedName>
        <fullName evidence="1">Uncharacterized protein</fullName>
    </submittedName>
</protein>
<reference evidence="2" key="1">
    <citation type="journal article" date="2012" name="PLoS Genet.">
        <title>The genomes of the fungal plant pathogens Cladosporium fulvum and Dothistroma septosporum reveal adaptation to different hosts and lifestyles but also signatures of common ancestry.</title>
        <authorList>
            <person name="de Wit P.J.G.M."/>
            <person name="van der Burgt A."/>
            <person name="Oekmen B."/>
            <person name="Stergiopoulos I."/>
            <person name="Abd-Elsalam K.A."/>
            <person name="Aerts A.L."/>
            <person name="Bahkali A.H."/>
            <person name="Beenen H.G."/>
            <person name="Chettri P."/>
            <person name="Cox M.P."/>
            <person name="Datema E."/>
            <person name="de Vries R.P."/>
            <person name="Dhillon B."/>
            <person name="Ganley A.R."/>
            <person name="Griffiths S.A."/>
            <person name="Guo Y."/>
            <person name="Hamelin R.C."/>
            <person name="Henrissat B."/>
            <person name="Kabir M.S."/>
            <person name="Jashni M.K."/>
            <person name="Kema G."/>
            <person name="Klaubauf S."/>
            <person name="Lapidus A."/>
            <person name="Levasseur A."/>
            <person name="Lindquist E."/>
            <person name="Mehrabi R."/>
            <person name="Ohm R.A."/>
            <person name="Owen T.J."/>
            <person name="Salamov A."/>
            <person name="Schwelm A."/>
            <person name="Schijlen E."/>
            <person name="Sun H."/>
            <person name="van den Burg H.A."/>
            <person name="van Ham R.C.H.J."/>
            <person name="Zhang S."/>
            <person name="Goodwin S.B."/>
            <person name="Grigoriev I.V."/>
            <person name="Collemare J."/>
            <person name="Bradshaw R.E."/>
        </authorList>
    </citation>
    <scope>NUCLEOTIDE SEQUENCE [LARGE SCALE GENOMIC DNA]</scope>
    <source>
        <strain evidence="2">NZE10 / CBS 128990</strain>
    </source>
</reference>
<dbReference type="Proteomes" id="UP000016933">
    <property type="component" value="Unassembled WGS sequence"/>
</dbReference>
<proteinExistence type="predicted"/>
<reference evidence="1 2" key="2">
    <citation type="journal article" date="2012" name="PLoS Pathog.">
        <title>Diverse lifestyles and strategies of plant pathogenesis encoded in the genomes of eighteen Dothideomycetes fungi.</title>
        <authorList>
            <person name="Ohm R.A."/>
            <person name="Feau N."/>
            <person name="Henrissat B."/>
            <person name="Schoch C.L."/>
            <person name="Horwitz B.A."/>
            <person name="Barry K.W."/>
            <person name="Condon B.J."/>
            <person name="Copeland A.C."/>
            <person name="Dhillon B."/>
            <person name="Glaser F."/>
            <person name="Hesse C.N."/>
            <person name="Kosti I."/>
            <person name="LaButti K."/>
            <person name="Lindquist E.A."/>
            <person name="Lucas S."/>
            <person name="Salamov A.A."/>
            <person name="Bradshaw R.E."/>
            <person name="Ciuffetti L."/>
            <person name="Hamelin R.C."/>
            <person name="Kema G.H.J."/>
            <person name="Lawrence C."/>
            <person name="Scott J.A."/>
            <person name="Spatafora J.W."/>
            <person name="Turgeon B.G."/>
            <person name="de Wit P.J.G.M."/>
            <person name="Zhong S."/>
            <person name="Goodwin S.B."/>
            <person name="Grigoriev I.V."/>
        </authorList>
    </citation>
    <scope>NUCLEOTIDE SEQUENCE [LARGE SCALE GENOMIC DNA]</scope>
    <source>
        <strain evidence="2">NZE10 / CBS 128990</strain>
    </source>
</reference>
<evidence type="ECO:0000313" key="1">
    <source>
        <dbReference type="EMBL" id="EME49054.1"/>
    </source>
</evidence>
<name>N1Q3N4_DOTSN</name>
<dbReference type="AlphaFoldDB" id="N1Q3N4"/>
<dbReference type="EMBL" id="KB446535">
    <property type="protein sequence ID" value="EME49054.1"/>
    <property type="molecule type" value="Genomic_DNA"/>
</dbReference>
<gene>
    <name evidence="1" type="ORF">DOTSEDRAFT_67936</name>
</gene>
<evidence type="ECO:0000313" key="2">
    <source>
        <dbReference type="Proteomes" id="UP000016933"/>
    </source>
</evidence>